<accession>A0A7G9GYN4</accession>
<evidence type="ECO:0000256" key="2">
    <source>
        <dbReference type="ARBA" id="ARBA00022448"/>
    </source>
</evidence>
<dbReference type="SUPFAM" id="SSF56935">
    <property type="entry name" value="Porins"/>
    <property type="match status" value="1"/>
</dbReference>
<evidence type="ECO:0000259" key="11">
    <source>
        <dbReference type="Pfam" id="PF00593"/>
    </source>
</evidence>
<keyword evidence="3 8" id="KW-1134">Transmembrane beta strand</keyword>
<evidence type="ECO:0000256" key="3">
    <source>
        <dbReference type="ARBA" id="ARBA00022452"/>
    </source>
</evidence>
<dbReference type="InterPro" id="IPR012910">
    <property type="entry name" value="Plug_dom"/>
</dbReference>
<evidence type="ECO:0000256" key="8">
    <source>
        <dbReference type="PROSITE-ProRule" id="PRU01360"/>
    </source>
</evidence>
<evidence type="ECO:0000256" key="4">
    <source>
        <dbReference type="ARBA" id="ARBA00022692"/>
    </source>
</evidence>
<reference evidence="13 14" key="1">
    <citation type="submission" date="2020-08" db="EMBL/GenBank/DDBJ databases">
        <authorList>
            <person name="Liu C."/>
            <person name="Sun Q."/>
        </authorList>
    </citation>
    <scope>NUCLEOTIDE SEQUENCE [LARGE SCALE GENOMIC DNA]</scope>
    <source>
        <strain evidence="13 14">NSJ-57</strain>
    </source>
</reference>
<evidence type="ECO:0000256" key="9">
    <source>
        <dbReference type="RuleBase" id="RU003357"/>
    </source>
</evidence>
<feature type="region of interest" description="Disordered" evidence="10">
    <location>
        <begin position="235"/>
        <end position="255"/>
    </location>
</feature>
<comment type="subcellular location">
    <subcellularLocation>
        <location evidence="1 8">Cell outer membrane</location>
        <topology evidence="1 8">Multi-pass membrane protein</topology>
    </subcellularLocation>
</comment>
<dbReference type="InterPro" id="IPR036942">
    <property type="entry name" value="Beta-barrel_TonB_sf"/>
</dbReference>
<evidence type="ECO:0000313" key="13">
    <source>
        <dbReference type="EMBL" id="QNM15916.1"/>
    </source>
</evidence>
<keyword evidence="6 8" id="KW-0472">Membrane</keyword>
<evidence type="ECO:0000256" key="7">
    <source>
        <dbReference type="ARBA" id="ARBA00023237"/>
    </source>
</evidence>
<evidence type="ECO:0000256" key="1">
    <source>
        <dbReference type="ARBA" id="ARBA00004571"/>
    </source>
</evidence>
<evidence type="ECO:0000256" key="10">
    <source>
        <dbReference type="SAM" id="MobiDB-lite"/>
    </source>
</evidence>
<dbReference type="Proteomes" id="UP000515913">
    <property type="component" value="Chromosome"/>
</dbReference>
<name>A0A7G9GYN4_9FUSO</name>
<comment type="similarity">
    <text evidence="8 9">Belongs to the TonB-dependent receptor family.</text>
</comment>
<dbReference type="KEGG" id="fho:H9Q81_03520"/>
<evidence type="ECO:0000259" key="12">
    <source>
        <dbReference type="Pfam" id="PF07715"/>
    </source>
</evidence>
<gene>
    <name evidence="13" type="ORF">H9Q81_03520</name>
</gene>
<dbReference type="GO" id="GO:0044718">
    <property type="term" value="P:siderophore transmembrane transport"/>
    <property type="evidence" value="ECO:0007669"/>
    <property type="project" value="TreeGrafter"/>
</dbReference>
<dbReference type="PROSITE" id="PS52016">
    <property type="entry name" value="TONB_DEPENDENT_REC_3"/>
    <property type="match status" value="1"/>
</dbReference>
<feature type="domain" description="TonB-dependent receptor-like beta-barrel" evidence="11">
    <location>
        <begin position="216"/>
        <end position="644"/>
    </location>
</feature>
<dbReference type="GO" id="GO:0015344">
    <property type="term" value="F:siderophore uptake transmembrane transporter activity"/>
    <property type="evidence" value="ECO:0007669"/>
    <property type="project" value="TreeGrafter"/>
</dbReference>
<evidence type="ECO:0000256" key="6">
    <source>
        <dbReference type="ARBA" id="ARBA00023136"/>
    </source>
</evidence>
<keyword evidence="4 8" id="KW-0812">Transmembrane</keyword>
<dbReference type="AlphaFoldDB" id="A0A7G9GYN4"/>
<feature type="domain" description="TonB-dependent receptor plug" evidence="12">
    <location>
        <begin position="45"/>
        <end position="147"/>
    </location>
</feature>
<dbReference type="PANTHER" id="PTHR30069:SF27">
    <property type="entry name" value="BLL4766 PROTEIN"/>
    <property type="match status" value="1"/>
</dbReference>
<dbReference type="CDD" id="cd01347">
    <property type="entry name" value="ligand_gated_channel"/>
    <property type="match status" value="1"/>
</dbReference>
<sequence length="678" mass="77177">MSKKLMILGLIVAANTYGGQLDKNYTTKLNESVITTERYEETPVLEISKNVTVVTGEEIEERGYKNVEEALTMIPSLNLIEGEISIRGQVPKMGNRTVVILVDGVPQNGMDNRVADLDFIPIEQVEKIEVLPSGGAVMYGGNASAGVINIVTKDNPDKKYWGRVGTEIGSFKYRKFNGTVGTKITNRLSSSVDYSTSDKKGYRRGEKTDLDFVQASADYKLDAGNIGFKYSHNKRDGSGRANALSRKEYEQDKKSNKYIGRNSKDIQDKYILNFDKKLTSNLEASGVLEYREREYKYRYPDDKNRPGYLNRDKKTDSFYSNIQLKYNYGNKSNVIIGTDYSKAKVKEKSYGYDGDLKDPILYNKKNTDTNFYAIGGYILNKLSYDKFLFTQGVRVEKNVFDEDIDALKTYKKNKKNYFVKPLEHEYSHSKFSPTNTDYELTANYLLDKDKSVYVSFNSVKRSPTLTEYSGWDIKDSPTRKSQQLDTIELGTKALFDNIYLAAATFYIHGKNEIMYDPAKLNNGGSFYNLNGKTERKGIELISEQYFGNLTLRQNFTYMDNKLVSGRYKGNKIPGVPWITAGAGATYEIIENLFLNADLKYTGKSYFANDFQNEKDKASSHTLTDISLRYNMENGLSIYGGIDNLFGKKYYNYAYLSGNDIKYSPAPERTYYVGLDYKF</sequence>
<dbReference type="EMBL" id="CP060637">
    <property type="protein sequence ID" value="QNM15916.1"/>
    <property type="molecule type" value="Genomic_DNA"/>
</dbReference>
<dbReference type="GO" id="GO:0009279">
    <property type="term" value="C:cell outer membrane"/>
    <property type="evidence" value="ECO:0007669"/>
    <property type="project" value="UniProtKB-SubCell"/>
</dbReference>
<organism evidence="13 14">
    <name type="scientific">Fusobacterium hominis</name>
    <dbReference type="NCBI Taxonomy" id="2764326"/>
    <lineage>
        <taxon>Bacteria</taxon>
        <taxon>Fusobacteriati</taxon>
        <taxon>Fusobacteriota</taxon>
        <taxon>Fusobacteriia</taxon>
        <taxon>Fusobacteriales</taxon>
        <taxon>Fusobacteriaceae</taxon>
        <taxon>Fusobacterium</taxon>
    </lineage>
</organism>
<dbReference type="InterPro" id="IPR000531">
    <property type="entry name" value="Beta-barrel_TonB"/>
</dbReference>
<dbReference type="Pfam" id="PF00593">
    <property type="entry name" value="TonB_dep_Rec_b-barrel"/>
    <property type="match status" value="1"/>
</dbReference>
<keyword evidence="14" id="KW-1185">Reference proteome</keyword>
<evidence type="ECO:0000256" key="5">
    <source>
        <dbReference type="ARBA" id="ARBA00023077"/>
    </source>
</evidence>
<dbReference type="InterPro" id="IPR037066">
    <property type="entry name" value="Plug_dom_sf"/>
</dbReference>
<dbReference type="Pfam" id="PF07715">
    <property type="entry name" value="Plug"/>
    <property type="match status" value="1"/>
</dbReference>
<keyword evidence="13" id="KW-0675">Receptor</keyword>
<protein>
    <submittedName>
        <fullName evidence="13">TonB-dependent receptor</fullName>
    </submittedName>
</protein>
<dbReference type="InterPro" id="IPR039426">
    <property type="entry name" value="TonB-dep_rcpt-like"/>
</dbReference>
<dbReference type="RefSeq" id="WP_187423153.1">
    <property type="nucleotide sequence ID" value="NZ_CP060637.1"/>
</dbReference>
<proteinExistence type="inferred from homology"/>
<keyword evidence="2 8" id="KW-0813">Transport</keyword>
<keyword evidence="5 9" id="KW-0798">TonB box</keyword>
<dbReference type="Gene3D" id="2.40.170.20">
    <property type="entry name" value="TonB-dependent receptor, beta-barrel domain"/>
    <property type="match status" value="1"/>
</dbReference>
<keyword evidence="7 8" id="KW-0998">Cell outer membrane</keyword>
<dbReference type="Gene3D" id="2.170.130.10">
    <property type="entry name" value="TonB-dependent receptor, plug domain"/>
    <property type="match status" value="1"/>
</dbReference>
<feature type="compositionally biased region" description="Basic and acidic residues" evidence="10">
    <location>
        <begin position="245"/>
        <end position="255"/>
    </location>
</feature>
<dbReference type="PANTHER" id="PTHR30069">
    <property type="entry name" value="TONB-DEPENDENT OUTER MEMBRANE RECEPTOR"/>
    <property type="match status" value="1"/>
</dbReference>
<evidence type="ECO:0000313" key="14">
    <source>
        <dbReference type="Proteomes" id="UP000515913"/>
    </source>
</evidence>